<reference evidence="1" key="1">
    <citation type="submission" date="2014-11" db="EMBL/GenBank/DDBJ databases">
        <authorList>
            <person name="Amaro Gonzalez C."/>
        </authorList>
    </citation>
    <scope>NUCLEOTIDE SEQUENCE</scope>
</reference>
<dbReference type="EMBL" id="GBXM01082788">
    <property type="protein sequence ID" value="JAH25789.1"/>
    <property type="molecule type" value="Transcribed_RNA"/>
</dbReference>
<accession>A0A0E9R9N6</accession>
<reference evidence="1" key="2">
    <citation type="journal article" date="2015" name="Fish Shellfish Immunol.">
        <title>Early steps in the European eel (Anguilla anguilla)-Vibrio vulnificus interaction in the gills: Role of the RtxA13 toxin.</title>
        <authorList>
            <person name="Callol A."/>
            <person name="Pajuelo D."/>
            <person name="Ebbesson L."/>
            <person name="Teles M."/>
            <person name="MacKenzie S."/>
            <person name="Amaro C."/>
        </authorList>
    </citation>
    <scope>NUCLEOTIDE SEQUENCE</scope>
</reference>
<evidence type="ECO:0000313" key="1">
    <source>
        <dbReference type="EMBL" id="JAH25789.1"/>
    </source>
</evidence>
<sequence length="36" mass="4130">MHVQDILILNICAMYNISTRLIKTQKSAAVVWGWLV</sequence>
<name>A0A0E9R9N6_ANGAN</name>
<dbReference type="AlphaFoldDB" id="A0A0E9R9N6"/>
<protein>
    <submittedName>
        <fullName evidence="1">Uncharacterized protein</fullName>
    </submittedName>
</protein>
<proteinExistence type="predicted"/>
<organism evidence="1">
    <name type="scientific">Anguilla anguilla</name>
    <name type="common">European freshwater eel</name>
    <name type="synonym">Muraena anguilla</name>
    <dbReference type="NCBI Taxonomy" id="7936"/>
    <lineage>
        <taxon>Eukaryota</taxon>
        <taxon>Metazoa</taxon>
        <taxon>Chordata</taxon>
        <taxon>Craniata</taxon>
        <taxon>Vertebrata</taxon>
        <taxon>Euteleostomi</taxon>
        <taxon>Actinopterygii</taxon>
        <taxon>Neopterygii</taxon>
        <taxon>Teleostei</taxon>
        <taxon>Anguilliformes</taxon>
        <taxon>Anguillidae</taxon>
        <taxon>Anguilla</taxon>
    </lineage>
</organism>